<dbReference type="PROSITE" id="PS51186">
    <property type="entry name" value="GNAT"/>
    <property type="match status" value="1"/>
</dbReference>
<dbReference type="PANTHER" id="PTHR43420">
    <property type="entry name" value="ACETYLTRANSFERASE"/>
    <property type="match status" value="1"/>
</dbReference>
<evidence type="ECO:0000256" key="1">
    <source>
        <dbReference type="ARBA" id="ARBA00022679"/>
    </source>
</evidence>
<proteinExistence type="predicted"/>
<sequence length="289" mass="32102">MITIRPLNNCRLDQILKAWNKGFEGYFVPINMTLDSFLSRMVHEGISSELSIVAFDKEEPVGIILNGFRDIKGTKHSWNGGTGVAPAYRRKGVGRKLMDETLRIYEAQDVSVATLEAIAENHKAISLYESCGYQVTGKVAHYSLTGPLQLTDEALNDTFTVTNARIGDVSALEIFNPSTTWQTQIQSIYNGEAHVLYGHNGNPSGYSLFKRIINDSGNETHIVLYQLEIASHVSDKQKAAAQLLKSLFGQSNAAKTIVNYPLSSNEIVELFERLGFEKKVEQVVMAKEL</sequence>
<keyword evidence="1 4" id="KW-0808">Transferase</keyword>
<evidence type="ECO:0000256" key="2">
    <source>
        <dbReference type="ARBA" id="ARBA00023315"/>
    </source>
</evidence>
<evidence type="ECO:0000313" key="5">
    <source>
        <dbReference type="Proteomes" id="UP001341444"/>
    </source>
</evidence>
<dbReference type="InterPro" id="IPR016181">
    <property type="entry name" value="Acyl_CoA_acyltransferase"/>
</dbReference>
<reference evidence="4 5" key="1">
    <citation type="submission" date="2023-03" db="EMBL/GenBank/DDBJ databases">
        <title>Bacillus Genome Sequencing.</title>
        <authorList>
            <person name="Dunlap C."/>
        </authorList>
    </citation>
    <scope>NUCLEOTIDE SEQUENCE [LARGE SCALE GENOMIC DNA]</scope>
    <source>
        <strain evidence="4 5">B-23453</strain>
    </source>
</reference>
<accession>A0ABU6MAR3</accession>
<dbReference type="CDD" id="cd04301">
    <property type="entry name" value="NAT_SF"/>
    <property type="match status" value="1"/>
</dbReference>
<keyword evidence="5" id="KW-1185">Reference proteome</keyword>
<dbReference type="RefSeq" id="WP_066263682.1">
    <property type="nucleotide sequence ID" value="NZ_JARMAB010000002.1"/>
</dbReference>
<dbReference type="InterPro" id="IPR050680">
    <property type="entry name" value="YpeA/RimI_acetyltransf"/>
</dbReference>
<dbReference type="InterPro" id="IPR000182">
    <property type="entry name" value="GNAT_dom"/>
</dbReference>
<protein>
    <submittedName>
        <fullName evidence="4">GNAT family N-acetyltransferase</fullName>
        <ecNumber evidence="4">2.3.1.-</ecNumber>
    </submittedName>
</protein>
<dbReference type="Pfam" id="PF00583">
    <property type="entry name" value="Acetyltransf_1"/>
    <property type="match status" value="1"/>
</dbReference>
<dbReference type="GO" id="GO:0016746">
    <property type="term" value="F:acyltransferase activity"/>
    <property type="evidence" value="ECO:0007669"/>
    <property type="project" value="UniProtKB-KW"/>
</dbReference>
<keyword evidence="2 4" id="KW-0012">Acyltransferase</keyword>
<dbReference type="EMBL" id="JARMAB010000002">
    <property type="protein sequence ID" value="MED1201762.1"/>
    <property type="molecule type" value="Genomic_DNA"/>
</dbReference>
<organism evidence="4 5">
    <name type="scientific">Heyndrickxia acidicola</name>
    <dbReference type="NCBI Taxonomy" id="209389"/>
    <lineage>
        <taxon>Bacteria</taxon>
        <taxon>Bacillati</taxon>
        <taxon>Bacillota</taxon>
        <taxon>Bacilli</taxon>
        <taxon>Bacillales</taxon>
        <taxon>Bacillaceae</taxon>
        <taxon>Heyndrickxia</taxon>
    </lineage>
</organism>
<feature type="domain" description="N-acetyltransferase" evidence="3">
    <location>
        <begin position="2"/>
        <end position="153"/>
    </location>
</feature>
<comment type="caution">
    <text evidence="4">The sequence shown here is derived from an EMBL/GenBank/DDBJ whole genome shotgun (WGS) entry which is preliminary data.</text>
</comment>
<dbReference type="Gene3D" id="3.40.630.30">
    <property type="match status" value="1"/>
</dbReference>
<evidence type="ECO:0000313" key="4">
    <source>
        <dbReference type="EMBL" id="MED1201762.1"/>
    </source>
</evidence>
<gene>
    <name evidence="4" type="ORF">P4T90_01505</name>
</gene>
<dbReference type="SUPFAM" id="SSF55729">
    <property type="entry name" value="Acyl-CoA N-acyltransferases (Nat)"/>
    <property type="match status" value="1"/>
</dbReference>
<dbReference type="Proteomes" id="UP001341444">
    <property type="component" value="Unassembled WGS sequence"/>
</dbReference>
<name>A0ABU6MAR3_9BACI</name>
<evidence type="ECO:0000259" key="3">
    <source>
        <dbReference type="PROSITE" id="PS51186"/>
    </source>
</evidence>
<dbReference type="EC" id="2.3.1.-" evidence="4"/>